<reference evidence="2" key="2">
    <citation type="submission" date="2013-12" db="EMBL/GenBank/DDBJ databases">
        <authorList>
            <person name="Yu Y."/>
            <person name="Lee S."/>
            <person name="de Baynast K."/>
            <person name="Wissotski M."/>
            <person name="Liu L."/>
            <person name="Talag J."/>
            <person name="Goicoechea J."/>
            <person name="Angelova A."/>
            <person name="Jetty R."/>
            <person name="Kudrna D."/>
            <person name="Golser W."/>
            <person name="Rivera L."/>
            <person name="Zhang J."/>
            <person name="Wing R."/>
        </authorList>
    </citation>
    <scope>NUCLEOTIDE SEQUENCE</scope>
</reference>
<accession>A0A0D9VXG6</accession>
<dbReference type="Gramene" id="LPERR03G24490.1">
    <property type="protein sequence ID" value="LPERR03G24490.1"/>
    <property type="gene ID" value="LPERR03G24490"/>
</dbReference>
<proteinExistence type="predicted"/>
<dbReference type="Proteomes" id="UP000032180">
    <property type="component" value="Chromosome 3"/>
</dbReference>
<evidence type="ECO:0000313" key="1">
    <source>
        <dbReference type="EnsemblPlants" id="LPERR03G24490.1"/>
    </source>
</evidence>
<name>A0A0D9VXG6_9ORYZ</name>
<protein>
    <submittedName>
        <fullName evidence="1">Uncharacterized protein</fullName>
    </submittedName>
</protein>
<sequence>MSMRFVTSVGVSFSLVVGPVYNAGFNTRRPFPLLDVRIDPSLAAYPVACVAVFDHMLSS</sequence>
<dbReference type="AlphaFoldDB" id="A0A0D9VXG6"/>
<organism evidence="1 2">
    <name type="scientific">Leersia perrieri</name>
    <dbReference type="NCBI Taxonomy" id="77586"/>
    <lineage>
        <taxon>Eukaryota</taxon>
        <taxon>Viridiplantae</taxon>
        <taxon>Streptophyta</taxon>
        <taxon>Embryophyta</taxon>
        <taxon>Tracheophyta</taxon>
        <taxon>Spermatophyta</taxon>
        <taxon>Magnoliopsida</taxon>
        <taxon>Liliopsida</taxon>
        <taxon>Poales</taxon>
        <taxon>Poaceae</taxon>
        <taxon>BOP clade</taxon>
        <taxon>Oryzoideae</taxon>
        <taxon>Oryzeae</taxon>
        <taxon>Oryzinae</taxon>
        <taxon>Leersia</taxon>
    </lineage>
</organism>
<evidence type="ECO:0000313" key="2">
    <source>
        <dbReference type="Proteomes" id="UP000032180"/>
    </source>
</evidence>
<reference evidence="1 2" key="1">
    <citation type="submission" date="2012-08" db="EMBL/GenBank/DDBJ databases">
        <title>Oryza genome evolution.</title>
        <authorList>
            <person name="Wing R.A."/>
        </authorList>
    </citation>
    <scope>NUCLEOTIDE SEQUENCE</scope>
</reference>
<dbReference type="EnsemblPlants" id="LPERR03G24490.1">
    <property type="protein sequence ID" value="LPERR03G24490.1"/>
    <property type="gene ID" value="LPERR03G24490"/>
</dbReference>
<reference evidence="1" key="3">
    <citation type="submission" date="2015-04" db="UniProtKB">
        <authorList>
            <consortium name="EnsemblPlants"/>
        </authorList>
    </citation>
    <scope>IDENTIFICATION</scope>
</reference>
<dbReference type="HOGENOM" id="CLU_2964159_0_0_1"/>
<keyword evidence="2" id="KW-1185">Reference proteome</keyword>